<name>A0AAD7UUR4_9FUNG</name>
<sequence>MSSIQPSTFPPHTLTIEPYKQEQGLPSIGNYIIGHFDEDSIVVYQAYSPEIAEYAVKHQRFGGDAFSFSRMSWIKTSFAWMQYRSGWNTKSRQERTLAIKMKRAGFDSIVANAVGSKYVQEIHGTKENFEQLKTSGEVRLQWDPDYVPALTPQRLQRRAIQLGLRGETLRRYATEWVISIEDITPFVVEMRERLRRDPSGTTLWMPIQRVYESYNNDVNHTPS</sequence>
<dbReference type="RefSeq" id="XP_058338534.1">
    <property type="nucleotide sequence ID" value="XM_058490745.1"/>
</dbReference>
<reference evidence="1 2" key="1">
    <citation type="submission" date="2023-03" db="EMBL/GenBank/DDBJ databases">
        <title>Genome sequence of Lichtheimia ornata CBS 291.66.</title>
        <authorList>
            <person name="Mohabir J.T."/>
            <person name="Shea T.P."/>
            <person name="Kurbessoian T."/>
            <person name="Berby B."/>
            <person name="Fontaine J."/>
            <person name="Livny J."/>
            <person name="Gnirke A."/>
            <person name="Stajich J.E."/>
            <person name="Cuomo C.A."/>
        </authorList>
    </citation>
    <scope>NUCLEOTIDE SEQUENCE [LARGE SCALE GENOMIC DNA]</scope>
    <source>
        <strain evidence="1">CBS 291.66</strain>
    </source>
</reference>
<accession>A0AAD7UUR4</accession>
<proteinExistence type="predicted"/>
<dbReference type="GeneID" id="83218172"/>
<dbReference type="InterPro" id="IPR025633">
    <property type="entry name" value="DUF4291"/>
</dbReference>
<dbReference type="Proteomes" id="UP001234581">
    <property type="component" value="Unassembled WGS sequence"/>
</dbReference>
<comment type="caution">
    <text evidence="1">The sequence shown here is derived from an EMBL/GenBank/DDBJ whole genome shotgun (WGS) entry which is preliminary data.</text>
</comment>
<protein>
    <recommendedName>
        <fullName evidence="3">DUF4291 domain-containing protein</fullName>
    </recommendedName>
</protein>
<evidence type="ECO:0000313" key="1">
    <source>
        <dbReference type="EMBL" id="KAJ8653620.1"/>
    </source>
</evidence>
<dbReference type="AlphaFoldDB" id="A0AAD7UUR4"/>
<organism evidence="1 2">
    <name type="scientific">Lichtheimia ornata</name>
    <dbReference type="NCBI Taxonomy" id="688661"/>
    <lineage>
        <taxon>Eukaryota</taxon>
        <taxon>Fungi</taxon>
        <taxon>Fungi incertae sedis</taxon>
        <taxon>Mucoromycota</taxon>
        <taxon>Mucoromycotina</taxon>
        <taxon>Mucoromycetes</taxon>
        <taxon>Mucorales</taxon>
        <taxon>Lichtheimiaceae</taxon>
        <taxon>Lichtheimia</taxon>
    </lineage>
</organism>
<evidence type="ECO:0008006" key="3">
    <source>
        <dbReference type="Google" id="ProtNLM"/>
    </source>
</evidence>
<dbReference type="PANTHER" id="PTHR38567">
    <property type="entry name" value="DUF4291 DOMAIN-CONTAINING PROTEIN"/>
    <property type="match status" value="1"/>
</dbReference>
<dbReference type="Pfam" id="PF14124">
    <property type="entry name" value="DUF4291"/>
    <property type="match status" value="1"/>
</dbReference>
<dbReference type="EMBL" id="JARTCD010000075">
    <property type="protein sequence ID" value="KAJ8653620.1"/>
    <property type="molecule type" value="Genomic_DNA"/>
</dbReference>
<keyword evidence="2" id="KW-1185">Reference proteome</keyword>
<evidence type="ECO:0000313" key="2">
    <source>
        <dbReference type="Proteomes" id="UP001234581"/>
    </source>
</evidence>
<dbReference type="PANTHER" id="PTHR38567:SF1">
    <property type="entry name" value="DUF4291 DOMAIN-CONTAINING PROTEIN"/>
    <property type="match status" value="1"/>
</dbReference>
<gene>
    <name evidence="1" type="ORF">O0I10_010770</name>
</gene>